<keyword evidence="12" id="KW-0520">NAD</keyword>
<dbReference type="PANTHER" id="PTHR42829:SF2">
    <property type="entry name" value="NADH-UBIQUINONE OXIDOREDUCTASE CHAIN 5"/>
    <property type="match status" value="1"/>
</dbReference>
<proteinExistence type="predicted"/>
<evidence type="ECO:0000256" key="18">
    <source>
        <dbReference type="SAM" id="Phobius"/>
    </source>
</evidence>
<dbReference type="EC" id="7.1.1.2" evidence="3"/>
<feature type="transmembrane region" description="Helical" evidence="18">
    <location>
        <begin position="148"/>
        <end position="167"/>
    </location>
</feature>
<evidence type="ECO:0000256" key="7">
    <source>
        <dbReference type="ARBA" id="ARBA00022692"/>
    </source>
</evidence>
<evidence type="ECO:0000256" key="16">
    <source>
        <dbReference type="ARBA" id="ARBA00031027"/>
    </source>
</evidence>
<evidence type="ECO:0000256" key="9">
    <source>
        <dbReference type="ARBA" id="ARBA00022967"/>
    </source>
</evidence>
<feature type="transmembrane region" description="Helical" evidence="18">
    <location>
        <begin position="513"/>
        <end position="530"/>
    </location>
</feature>
<keyword evidence="5" id="KW-0813">Transport</keyword>
<evidence type="ECO:0000256" key="12">
    <source>
        <dbReference type="ARBA" id="ARBA00023027"/>
    </source>
</evidence>
<dbReference type="GO" id="GO:0015990">
    <property type="term" value="P:electron transport coupled proton transport"/>
    <property type="evidence" value="ECO:0007669"/>
    <property type="project" value="TreeGrafter"/>
</dbReference>
<reference evidence="21" key="1">
    <citation type="submission" date="2019-12" db="EMBL/GenBank/DDBJ databases">
        <title>The complete mitochondrial genome of Asobara japonica (Hymenoptera: Braconidae).</title>
        <authorList>
            <person name="Zhang X."/>
            <person name="Zhu J.C."/>
            <person name="Zhang Q.C."/>
        </authorList>
    </citation>
    <scope>NUCLEOTIDE SEQUENCE</scope>
</reference>
<comment type="catalytic activity">
    <reaction evidence="17">
        <text>a ubiquinone + NADH + 5 H(+)(in) = a ubiquinol + NAD(+) + 4 H(+)(out)</text>
        <dbReference type="Rhea" id="RHEA:29091"/>
        <dbReference type="Rhea" id="RHEA-COMP:9565"/>
        <dbReference type="Rhea" id="RHEA-COMP:9566"/>
        <dbReference type="ChEBI" id="CHEBI:15378"/>
        <dbReference type="ChEBI" id="CHEBI:16389"/>
        <dbReference type="ChEBI" id="CHEBI:17976"/>
        <dbReference type="ChEBI" id="CHEBI:57540"/>
        <dbReference type="ChEBI" id="CHEBI:57945"/>
        <dbReference type="EC" id="7.1.1.2"/>
    </reaction>
</comment>
<keyword evidence="10" id="KW-0249">Electron transport</keyword>
<comment type="subcellular location">
    <subcellularLocation>
        <location evidence="2">Mitochondrion inner membrane</location>
        <topology evidence="2">Multi-pass membrane protein</topology>
    </subcellularLocation>
</comment>
<dbReference type="GO" id="GO:0008137">
    <property type="term" value="F:NADH dehydrogenase (ubiquinone) activity"/>
    <property type="evidence" value="ECO:0007669"/>
    <property type="project" value="UniProtKB-EC"/>
</dbReference>
<gene>
    <name evidence="21" type="primary">ND5</name>
</gene>
<evidence type="ECO:0000259" key="19">
    <source>
        <dbReference type="Pfam" id="PF00361"/>
    </source>
</evidence>
<name>A0A6B9XQX9_9HYME</name>
<keyword evidence="6" id="KW-0679">Respiratory chain</keyword>
<dbReference type="GO" id="GO:0005743">
    <property type="term" value="C:mitochondrial inner membrane"/>
    <property type="evidence" value="ECO:0007669"/>
    <property type="project" value="UniProtKB-SubCell"/>
</dbReference>
<feature type="domain" description="NADH:quinone oxidoreductase/Mrp antiporter transmembrane" evidence="19">
    <location>
        <begin position="103"/>
        <end position="376"/>
    </location>
</feature>
<evidence type="ECO:0000256" key="1">
    <source>
        <dbReference type="ARBA" id="ARBA00003257"/>
    </source>
</evidence>
<keyword evidence="13" id="KW-0830">Ubiquinone</keyword>
<evidence type="ECO:0000256" key="6">
    <source>
        <dbReference type="ARBA" id="ARBA00022660"/>
    </source>
</evidence>
<dbReference type="InterPro" id="IPR003945">
    <property type="entry name" value="NU5C-like"/>
</dbReference>
<geneLocation type="mitochondrion" evidence="21"/>
<dbReference type="InterPro" id="IPR010934">
    <property type="entry name" value="NADH_DH_su5_C"/>
</dbReference>
<dbReference type="CTD" id="4540"/>
<dbReference type="Pfam" id="PF00361">
    <property type="entry name" value="Proton_antipo_M"/>
    <property type="match status" value="1"/>
</dbReference>
<feature type="transmembrane region" description="Helical" evidence="18">
    <location>
        <begin position="236"/>
        <end position="255"/>
    </location>
</feature>
<dbReference type="Pfam" id="PF06455">
    <property type="entry name" value="NADH5_C"/>
    <property type="match status" value="1"/>
</dbReference>
<feature type="transmembrane region" description="Helical" evidence="18">
    <location>
        <begin position="444"/>
        <end position="462"/>
    </location>
</feature>
<dbReference type="PRINTS" id="PR01434">
    <property type="entry name" value="NADHDHGNASE5"/>
</dbReference>
<feature type="transmembrane region" description="Helical" evidence="18">
    <location>
        <begin position="536"/>
        <end position="556"/>
    </location>
</feature>
<evidence type="ECO:0000256" key="11">
    <source>
        <dbReference type="ARBA" id="ARBA00022989"/>
    </source>
</evidence>
<feature type="transmembrane region" description="Helical" evidence="18">
    <location>
        <begin position="204"/>
        <end position="224"/>
    </location>
</feature>
<evidence type="ECO:0000256" key="8">
    <source>
        <dbReference type="ARBA" id="ARBA00022792"/>
    </source>
</evidence>
<evidence type="ECO:0000256" key="15">
    <source>
        <dbReference type="ARBA" id="ARBA00023136"/>
    </source>
</evidence>
<evidence type="ECO:0000256" key="13">
    <source>
        <dbReference type="ARBA" id="ARBA00023075"/>
    </source>
</evidence>
<keyword evidence="9" id="KW-1278">Translocase</keyword>
<feature type="transmembrane region" description="Helical" evidence="18">
    <location>
        <begin position="364"/>
        <end position="389"/>
    </location>
</feature>
<evidence type="ECO:0000313" key="21">
    <source>
        <dbReference type="EMBL" id="QHR84922.1"/>
    </source>
</evidence>
<feature type="transmembrane region" description="Helical" evidence="18">
    <location>
        <begin position="409"/>
        <end position="432"/>
    </location>
</feature>
<evidence type="ECO:0000256" key="14">
    <source>
        <dbReference type="ARBA" id="ARBA00023128"/>
    </source>
</evidence>
<dbReference type="GO" id="GO:0042773">
    <property type="term" value="P:ATP synthesis coupled electron transport"/>
    <property type="evidence" value="ECO:0007669"/>
    <property type="project" value="InterPro"/>
</dbReference>
<evidence type="ECO:0000256" key="5">
    <source>
        <dbReference type="ARBA" id="ARBA00022448"/>
    </source>
</evidence>
<evidence type="ECO:0000259" key="20">
    <source>
        <dbReference type="Pfam" id="PF06455"/>
    </source>
</evidence>
<dbReference type="PANTHER" id="PTHR42829">
    <property type="entry name" value="NADH-UBIQUINONE OXIDOREDUCTASE CHAIN 5"/>
    <property type="match status" value="1"/>
</dbReference>
<sequence>MIFFITSLYLMITNIFIWFMSIILLLNNFNLIIEWNIFKINSMKMIYIIYLDWMTLMFMSTVMMISSMVIIYSMNYMMNDYSIKRFFYLIFIFILSMIFMIISPNIMSILLGWDGLGLSSYCLVAYYSNKKSFNSSMITILMNRIGDIMILMLIGLFIMYGSWNFMFNYKFNNIMMLIILITSFTKSAQIPFSSWLPLAMAAPTPISSLVHSSTLVTAGIYLLIRFNYLMNYKIMYMLSILSCTTMFMAGMSANMEFDLKKIIALSTLSQLSLMILTISMNFSKLTFFHLVTHAMFKSLLFLCSGIMIHNYFNHQDIRFMSFMNINMPNINLIFNIASLTLCGMPFLAGFYSKDFIIEMFMMNNFNWLMFILMFSSMGMTVSYTFRLMFYLTMTNIKINLMNLYYSYNLMNYSIIILLFKSLFYGSILNWILFSSLNMIYLNKLMKLLIYFFLLFGLIMGMMLPMMKFNMNSYLIYYFYNFNNNMWFLPFILKKNKINMLKFNNNLLMHNDNSWMELFINIIFYYFKMFFKIKYIYNLNFLLIMMFTMYMIMMIMYL</sequence>
<keyword evidence="8" id="KW-0999">Mitochondrion inner membrane</keyword>
<dbReference type="AlphaFoldDB" id="A0A6B9XQX9"/>
<dbReference type="InterPro" id="IPR001750">
    <property type="entry name" value="ND/Mrp_TM"/>
</dbReference>
<dbReference type="RefSeq" id="YP_009728666.1">
    <property type="nucleotide sequence ID" value="NC_045903.1"/>
</dbReference>
<feature type="domain" description="NADH dehydrogenase subunit 5 C-terminal" evidence="20">
    <location>
        <begin position="383"/>
        <end position="555"/>
    </location>
</feature>
<keyword evidence="11 18" id="KW-1133">Transmembrane helix</keyword>
<feature type="transmembrane region" description="Helical" evidence="18">
    <location>
        <begin position="474"/>
        <end position="492"/>
    </location>
</feature>
<accession>A0A6B9XQX9</accession>
<evidence type="ECO:0000256" key="2">
    <source>
        <dbReference type="ARBA" id="ARBA00004448"/>
    </source>
</evidence>
<feature type="transmembrane region" description="Helical" evidence="18">
    <location>
        <begin position="294"/>
        <end position="312"/>
    </location>
</feature>
<evidence type="ECO:0000256" key="10">
    <source>
        <dbReference type="ARBA" id="ARBA00022982"/>
    </source>
</evidence>
<dbReference type="EMBL" id="MN882556">
    <property type="protein sequence ID" value="QHR84922.1"/>
    <property type="molecule type" value="Genomic_DNA"/>
</dbReference>
<organism evidence="21">
    <name type="scientific">Asobara japonica</name>
    <dbReference type="NCBI Taxonomy" id="554476"/>
    <lineage>
        <taxon>Eukaryota</taxon>
        <taxon>Metazoa</taxon>
        <taxon>Ecdysozoa</taxon>
        <taxon>Arthropoda</taxon>
        <taxon>Hexapoda</taxon>
        <taxon>Insecta</taxon>
        <taxon>Pterygota</taxon>
        <taxon>Neoptera</taxon>
        <taxon>Endopterygota</taxon>
        <taxon>Hymenoptera</taxon>
        <taxon>Apocrita</taxon>
        <taxon>Ichneumonoidea</taxon>
        <taxon>Braconidae</taxon>
        <taxon>Alysiinae</taxon>
        <taxon>Asobara</taxon>
    </lineage>
</organism>
<feature type="transmembrane region" description="Helical" evidence="18">
    <location>
        <begin position="174"/>
        <end position="192"/>
    </location>
</feature>
<comment type="function">
    <text evidence="1">Core subunit of the mitochondrial membrane respiratory chain NADH dehydrogenase (Complex I) that is believed to belong to the minimal assembly required for catalysis. Complex I functions in the transfer of electrons from NADH to the respiratory chain. The immediate electron acceptor for the enzyme is believed to be ubiquinone.</text>
</comment>
<feature type="transmembrane region" description="Helical" evidence="18">
    <location>
        <begin position="86"/>
        <end position="102"/>
    </location>
</feature>
<keyword evidence="7 18" id="KW-0812">Transmembrane</keyword>
<evidence type="ECO:0000256" key="17">
    <source>
        <dbReference type="ARBA" id="ARBA00049551"/>
    </source>
</evidence>
<protein>
    <recommendedName>
        <fullName evidence="4">NADH-ubiquinone oxidoreductase chain 5</fullName>
        <ecNumber evidence="3">7.1.1.2</ecNumber>
    </recommendedName>
    <alternativeName>
        <fullName evidence="16">NADH dehydrogenase subunit 5</fullName>
    </alternativeName>
</protein>
<evidence type="ECO:0000256" key="4">
    <source>
        <dbReference type="ARBA" id="ARBA00021096"/>
    </source>
</evidence>
<feature type="transmembrane region" description="Helical" evidence="18">
    <location>
        <begin position="47"/>
        <end position="74"/>
    </location>
</feature>
<feature type="transmembrane region" description="Helical" evidence="18">
    <location>
        <begin position="332"/>
        <end position="352"/>
    </location>
</feature>
<feature type="transmembrane region" description="Helical" evidence="18">
    <location>
        <begin position="109"/>
        <end position="128"/>
    </location>
</feature>
<keyword evidence="15 18" id="KW-0472">Membrane</keyword>
<feature type="transmembrane region" description="Helical" evidence="18">
    <location>
        <begin position="6"/>
        <end position="26"/>
    </location>
</feature>
<keyword evidence="14 21" id="KW-0496">Mitochondrion</keyword>
<evidence type="ECO:0000256" key="3">
    <source>
        <dbReference type="ARBA" id="ARBA00012944"/>
    </source>
</evidence>
<dbReference type="GeneID" id="43958585"/>
<dbReference type="GO" id="GO:0003954">
    <property type="term" value="F:NADH dehydrogenase activity"/>
    <property type="evidence" value="ECO:0007669"/>
    <property type="project" value="TreeGrafter"/>
</dbReference>